<dbReference type="Proteomes" id="UP000823388">
    <property type="component" value="Chromosome 3K"/>
</dbReference>
<feature type="compositionally biased region" description="Basic residues" evidence="1">
    <location>
        <begin position="51"/>
        <end position="69"/>
    </location>
</feature>
<keyword evidence="3" id="KW-1185">Reference proteome</keyword>
<reference evidence="2" key="1">
    <citation type="submission" date="2020-05" db="EMBL/GenBank/DDBJ databases">
        <title>WGS assembly of Panicum virgatum.</title>
        <authorList>
            <person name="Lovell J.T."/>
            <person name="Jenkins J."/>
            <person name="Shu S."/>
            <person name="Juenger T.E."/>
            <person name="Schmutz J."/>
        </authorList>
    </citation>
    <scope>NUCLEOTIDE SEQUENCE</scope>
    <source>
        <strain evidence="2">AP13</strain>
    </source>
</reference>
<evidence type="ECO:0000256" key="1">
    <source>
        <dbReference type="SAM" id="MobiDB-lite"/>
    </source>
</evidence>
<gene>
    <name evidence="2" type="ORF">PVAP13_3KG446401</name>
</gene>
<evidence type="ECO:0000313" key="3">
    <source>
        <dbReference type="Proteomes" id="UP000823388"/>
    </source>
</evidence>
<comment type="caution">
    <text evidence="2">The sequence shown here is derived from an EMBL/GenBank/DDBJ whole genome shotgun (WGS) entry which is preliminary data.</text>
</comment>
<organism evidence="2 3">
    <name type="scientific">Panicum virgatum</name>
    <name type="common">Blackwell switchgrass</name>
    <dbReference type="NCBI Taxonomy" id="38727"/>
    <lineage>
        <taxon>Eukaryota</taxon>
        <taxon>Viridiplantae</taxon>
        <taxon>Streptophyta</taxon>
        <taxon>Embryophyta</taxon>
        <taxon>Tracheophyta</taxon>
        <taxon>Spermatophyta</taxon>
        <taxon>Magnoliopsida</taxon>
        <taxon>Liliopsida</taxon>
        <taxon>Poales</taxon>
        <taxon>Poaceae</taxon>
        <taxon>PACMAD clade</taxon>
        <taxon>Panicoideae</taxon>
        <taxon>Panicodae</taxon>
        <taxon>Paniceae</taxon>
        <taxon>Panicinae</taxon>
        <taxon>Panicum</taxon>
        <taxon>Panicum sect. Hiantes</taxon>
    </lineage>
</organism>
<name>A0A8T0V8N7_PANVG</name>
<dbReference type="EMBL" id="CM029041">
    <property type="protein sequence ID" value="KAG2629704.1"/>
    <property type="molecule type" value="Genomic_DNA"/>
</dbReference>
<feature type="region of interest" description="Disordered" evidence="1">
    <location>
        <begin position="1"/>
        <end position="69"/>
    </location>
</feature>
<sequence>MDEPLQACSSSEGWRPPLLPLSSSRRRGGTGRRTCSSGRDRSWHTGTRPAGSRRRRSEPRSARTWHRRRPRLLRRRRGRRCCWSRRCRRAAMGSTRSTPGGRRRREVGFILQKRFYLLLSNCYITLCANGSEILRSDTLSQMVVGLTQSRMFFFKGVYSR</sequence>
<proteinExistence type="predicted"/>
<evidence type="ECO:0000313" key="2">
    <source>
        <dbReference type="EMBL" id="KAG2629704.1"/>
    </source>
</evidence>
<protein>
    <submittedName>
        <fullName evidence="2">Uncharacterized protein</fullName>
    </submittedName>
</protein>
<dbReference type="AlphaFoldDB" id="A0A8T0V8N7"/>
<accession>A0A8T0V8N7</accession>